<dbReference type="InterPro" id="IPR010071">
    <property type="entry name" value="AA_adenyl_dom"/>
</dbReference>
<dbReference type="Pfam" id="PF00501">
    <property type="entry name" value="AMP-binding"/>
    <property type="match status" value="2"/>
</dbReference>
<name>A0A1Y0ILX6_9BACL</name>
<evidence type="ECO:0000313" key="7">
    <source>
        <dbReference type="EMBL" id="ARU60334.1"/>
    </source>
</evidence>
<feature type="domain" description="Carrier" evidence="6">
    <location>
        <begin position="1595"/>
        <end position="1670"/>
    </location>
</feature>
<dbReference type="Pfam" id="PF00668">
    <property type="entry name" value="Condensation"/>
    <property type="match status" value="1"/>
</dbReference>
<keyword evidence="4" id="KW-0597">Phosphoprotein</keyword>
<dbReference type="SMART" id="SM00823">
    <property type="entry name" value="PKS_PP"/>
    <property type="match status" value="2"/>
</dbReference>
<reference evidence="8" key="1">
    <citation type="submission" date="2017-05" db="EMBL/GenBank/DDBJ databases">
        <authorList>
            <person name="Sung H."/>
        </authorList>
    </citation>
    <scope>NUCLEOTIDE SEQUENCE [LARGE SCALE GENOMIC DNA]</scope>
    <source>
        <strain evidence="8">AR23208</strain>
    </source>
</reference>
<dbReference type="InterPro" id="IPR025110">
    <property type="entry name" value="AMP-bd_C"/>
</dbReference>
<dbReference type="RefSeq" id="WP_087455722.1">
    <property type="nucleotide sequence ID" value="NZ_CP021434.1"/>
</dbReference>
<evidence type="ECO:0000256" key="5">
    <source>
        <dbReference type="ARBA" id="ARBA00023194"/>
    </source>
</evidence>
<proteinExistence type="inferred from homology"/>
<dbReference type="Gene3D" id="3.30.300.30">
    <property type="match status" value="2"/>
</dbReference>
<dbReference type="CDD" id="cd19531">
    <property type="entry name" value="LCL_NRPS-like"/>
    <property type="match status" value="1"/>
</dbReference>
<feature type="domain" description="Carrier" evidence="6">
    <location>
        <begin position="527"/>
        <end position="602"/>
    </location>
</feature>
<dbReference type="InterPro" id="IPR001242">
    <property type="entry name" value="Condensation_dom"/>
</dbReference>
<dbReference type="GO" id="GO:0043041">
    <property type="term" value="P:amino acid activation for nonribosomal peptide biosynthetic process"/>
    <property type="evidence" value="ECO:0007669"/>
    <property type="project" value="TreeGrafter"/>
</dbReference>
<evidence type="ECO:0000256" key="2">
    <source>
        <dbReference type="ARBA" id="ARBA00006432"/>
    </source>
</evidence>
<dbReference type="InterPro" id="IPR023213">
    <property type="entry name" value="CAT-like_dom_sf"/>
</dbReference>
<dbReference type="InterPro" id="IPR000873">
    <property type="entry name" value="AMP-dep_synth/lig_dom"/>
</dbReference>
<dbReference type="GO" id="GO:0008610">
    <property type="term" value="P:lipid biosynthetic process"/>
    <property type="evidence" value="ECO:0007669"/>
    <property type="project" value="UniProtKB-ARBA"/>
</dbReference>
<dbReference type="OrthoDB" id="9765680at2"/>
<dbReference type="FunFam" id="3.30.300.30:FF:000010">
    <property type="entry name" value="Enterobactin synthetase component F"/>
    <property type="match status" value="2"/>
</dbReference>
<sequence>MPWNETTVEFPSNAVLHELIEAQVLRTPHLAAAVYDGQEMTYLELEERANKLAHYLMKQGAGPDRVVGVCVQRSLELVVALYAVLKAGAAFMPLDPEAPLERLKQIVQDSEAVVCLTQEVLREKIEHDGVPFVFVDTDWAQVDLEPADKPVVRVTPANMISVYYTSGSTGKPKGVVSQHLGWVNRMCWMQNHFHLNAGETVLQKTTLTFDDSAVEFFWPLMVGGRIALIEPGAQVDPRAMIDAAIRYAAVHVQFVPSMLNLVLDEVTAADRQALTALRSTLSSGEALSATTVRRFFEKMPGSLNNTWGATEVSIDSTIHVCTPDDSDEEGAISVGKPIDNNRVYVLDEQLQPVEIGVTGELYLAGIGVAKGYLNDPERTAKAFLADPFAPGERMYKTGDLGYFRPDGSVKFIGRADNQVKIRGMRVELGEIESALLRHENVKEAIVLLQETAGLKRLIGYVVPLDADHALKSEELRSMLKELLPEYMVPSYIMTLDAMPLNANGKTDRKAFPVPNISRQELGAGYVAPQTELQAHLCSIFADVLGLDDVGAEDDFFELGGDSITATQVMSRLRASVNGNVNLKIVFEQPNAVQLAAAFEAQGWTVAVAGQQQMVIEPVGRDQDLPLSFTQERLWFVQQMDAESAVYNEPYAYRLTGELDADALQTALTQVVQRHETLRTSFGLVGDLPVQRIAPDADLQLELIDLTDVPGEQREALLQAKLTEQSRVPFSFEKAPLIRVVLFRVNVDEHVLFINLHHIITDGWSGVVFLEELGLAYEAALENGANPLGKLPFQYADFVVWQRKWLESGEIDAQLPFWKAELAGAQTLLQLPTDHPRPALPTYEGDRLHFSIPAKLAAQVAELGQEADASLYMVLLAAYNILLHRYSRQQDILVGSPIANRTMPGLDRLIGFFVNMIVLRSEFDGELSFAEYLQAVKERCLNVYNHQDVPFDRLVRELQVERNQAHAPLTQVVFAFQNKLEETLALRGLDVSPLEVNAGTSRYDLTLFLTETESGALSGIFEYNTGLFKRETMERMQENFVTLLESIVAEAAQKISELPIVSEGQRAQLAAWNDNSVEFPSHRVLHELIEEQVQKTPHLAAAVYQEQEITYLELEERANKLAHALIKQGVGPDRVVGVCVQRSLELVIALYAVLKAGGAFLPLDPEAPLQRLKGIIEDSQAVVCLTQEALREKVWHEEVPFLFLDTDWAQIDQESAEKPNVQVTPDNMISVYYTSGSTGKPKGVVSQHLGWVNRMCWMQNHFQLQQGESVLQKTTLTFDDSAVEFFWPLMVGGRIALIEPGAQVDPRAMIDDAIRYEVVHIQFVPSMLNLVLDELTEEDKKGLCSLRSTLSSGEALSPTTVRRFFEKMPGSLNNTWGATEVSIDSTIHVCTADDLLEEGAVCVGKPIDNNRCYVLDEHLQPVPVGVSGDLYLAGIGVAKGYLNDPERTLKAFMDDPFVPGERMYKTGDLGYCRPDGSLKFIGRADNQVKIRGMRVELGEIEAALLKHDNVKEALVIVHDTDGLKRLVGYVVALDAAQGLSMEELRNMTRDLLPDYMVPSFLMQLDAMPLNANGKADRKQLPMPDRLPHQSSAEFVEPEGPVQEVLADIWMDILKLEKVSAGDDFFDLGGHSLLATQVVSRIRGQFSVELPLRTLFAKPLFHEMAEEVETRLMEMLENMTEEEALALLHHE</sequence>
<evidence type="ECO:0000256" key="1">
    <source>
        <dbReference type="ARBA" id="ARBA00001957"/>
    </source>
</evidence>
<evidence type="ECO:0000256" key="4">
    <source>
        <dbReference type="ARBA" id="ARBA00022553"/>
    </source>
</evidence>
<keyword evidence="8" id="KW-1185">Reference proteome</keyword>
<dbReference type="NCBIfam" id="NF003417">
    <property type="entry name" value="PRK04813.1"/>
    <property type="match status" value="2"/>
</dbReference>
<dbReference type="SUPFAM" id="SSF56801">
    <property type="entry name" value="Acetyl-CoA synthetase-like"/>
    <property type="match status" value="2"/>
</dbReference>
<gene>
    <name evidence="7" type="ORF">CBW65_04095</name>
</gene>
<comment type="cofactor">
    <cofactor evidence="1">
        <name>pantetheine 4'-phosphate</name>
        <dbReference type="ChEBI" id="CHEBI:47942"/>
    </cofactor>
</comment>
<dbReference type="SUPFAM" id="SSF47336">
    <property type="entry name" value="ACP-like"/>
    <property type="match status" value="2"/>
</dbReference>
<keyword evidence="5" id="KW-0045">Antibiotic biosynthesis</keyword>
<dbReference type="PROSITE" id="PS00012">
    <property type="entry name" value="PHOSPHOPANTETHEINE"/>
    <property type="match status" value="1"/>
</dbReference>
<dbReference type="Gene3D" id="3.30.559.30">
    <property type="entry name" value="Nonribosomal peptide synthetase, condensation domain"/>
    <property type="match status" value="1"/>
</dbReference>
<dbReference type="Pfam" id="PF13193">
    <property type="entry name" value="AMP-binding_C"/>
    <property type="match status" value="2"/>
</dbReference>
<dbReference type="Gene3D" id="1.10.1200.10">
    <property type="entry name" value="ACP-like"/>
    <property type="match status" value="2"/>
</dbReference>
<dbReference type="FunFam" id="3.40.50.980:FF:000001">
    <property type="entry name" value="Non-ribosomal peptide synthetase"/>
    <property type="match status" value="2"/>
</dbReference>
<dbReference type="GO" id="GO:0044550">
    <property type="term" value="P:secondary metabolite biosynthetic process"/>
    <property type="evidence" value="ECO:0007669"/>
    <property type="project" value="UniProtKB-ARBA"/>
</dbReference>
<dbReference type="PANTHER" id="PTHR45527:SF1">
    <property type="entry name" value="FATTY ACID SYNTHASE"/>
    <property type="match status" value="1"/>
</dbReference>
<dbReference type="Gene3D" id="2.30.38.10">
    <property type="entry name" value="Luciferase, Domain 3"/>
    <property type="match status" value="2"/>
</dbReference>
<evidence type="ECO:0000313" key="8">
    <source>
        <dbReference type="Proteomes" id="UP000195437"/>
    </source>
</evidence>
<dbReference type="KEGG" id="tum:CBW65_04095"/>
<dbReference type="InterPro" id="IPR036736">
    <property type="entry name" value="ACP-like_sf"/>
</dbReference>
<dbReference type="FunFam" id="1.10.1200.10:FF:000005">
    <property type="entry name" value="Nonribosomal peptide synthetase 1"/>
    <property type="match status" value="2"/>
</dbReference>
<dbReference type="PROSITE" id="PS50075">
    <property type="entry name" value="CARRIER"/>
    <property type="match status" value="2"/>
</dbReference>
<dbReference type="GO" id="GO:0017000">
    <property type="term" value="P:antibiotic biosynthetic process"/>
    <property type="evidence" value="ECO:0007669"/>
    <property type="project" value="UniProtKB-KW"/>
</dbReference>
<dbReference type="NCBIfam" id="TIGR01733">
    <property type="entry name" value="AA-adenyl-dom"/>
    <property type="match status" value="2"/>
</dbReference>
<dbReference type="PANTHER" id="PTHR45527">
    <property type="entry name" value="NONRIBOSOMAL PEPTIDE SYNTHETASE"/>
    <property type="match status" value="1"/>
</dbReference>
<dbReference type="EMBL" id="CP021434">
    <property type="protein sequence ID" value="ARU60334.1"/>
    <property type="molecule type" value="Genomic_DNA"/>
</dbReference>
<comment type="similarity">
    <text evidence="2">Belongs to the ATP-dependent AMP-binding enzyme family.</text>
</comment>
<dbReference type="InterPro" id="IPR009081">
    <property type="entry name" value="PP-bd_ACP"/>
</dbReference>
<dbReference type="Gene3D" id="3.40.50.980">
    <property type="match status" value="4"/>
</dbReference>
<dbReference type="Pfam" id="PF00550">
    <property type="entry name" value="PP-binding"/>
    <property type="match status" value="2"/>
</dbReference>
<keyword evidence="3" id="KW-0596">Phosphopantetheine</keyword>
<dbReference type="InterPro" id="IPR020806">
    <property type="entry name" value="PKS_PP-bd"/>
</dbReference>
<dbReference type="FunFam" id="3.40.50.12780:FF:000012">
    <property type="entry name" value="Non-ribosomal peptide synthetase"/>
    <property type="match status" value="2"/>
</dbReference>
<accession>A0A1Y0ILX6</accession>
<evidence type="ECO:0000259" key="6">
    <source>
        <dbReference type="PROSITE" id="PS50075"/>
    </source>
</evidence>
<evidence type="ECO:0000256" key="3">
    <source>
        <dbReference type="ARBA" id="ARBA00022450"/>
    </source>
</evidence>
<dbReference type="SUPFAM" id="SSF52777">
    <property type="entry name" value="CoA-dependent acyltransferases"/>
    <property type="match status" value="2"/>
</dbReference>
<dbReference type="GO" id="GO:0003824">
    <property type="term" value="F:catalytic activity"/>
    <property type="evidence" value="ECO:0007669"/>
    <property type="project" value="InterPro"/>
</dbReference>
<dbReference type="FunFam" id="3.30.559.10:FF:000012">
    <property type="entry name" value="Non-ribosomal peptide synthetase"/>
    <property type="match status" value="1"/>
</dbReference>
<protein>
    <submittedName>
        <fullName evidence="7">Non-ribosomal peptide synthetase</fullName>
    </submittedName>
</protein>
<dbReference type="CDD" id="cd05930">
    <property type="entry name" value="A_NRPS"/>
    <property type="match status" value="2"/>
</dbReference>
<dbReference type="FunFam" id="2.30.38.10:FF:000001">
    <property type="entry name" value="Non-ribosomal peptide synthetase PvdI"/>
    <property type="match status" value="2"/>
</dbReference>
<dbReference type="InterPro" id="IPR006162">
    <property type="entry name" value="Ppantetheine_attach_site"/>
</dbReference>
<dbReference type="Gene3D" id="3.30.559.10">
    <property type="entry name" value="Chloramphenicol acetyltransferase-like domain"/>
    <property type="match status" value="1"/>
</dbReference>
<organism evidence="7 8">
    <name type="scientific">Tumebacillus avium</name>
    <dbReference type="NCBI Taxonomy" id="1903704"/>
    <lineage>
        <taxon>Bacteria</taxon>
        <taxon>Bacillati</taxon>
        <taxon>Bacillota</taxon>
        <taxon>Bacilli</taxon>
        <taxon>Bacillales</taxon>
        <taxon>Alicyclobacillaceae</taxon>
        <taxon>Tumebacillus</taxon>
    </lineage>
</organism>
<dbReference type="GO" id="GO:0005829">
    <property type="term" value="C:cytosol"/>
    <property type="evidence" value="ECO:0007669"/>
    <property type="project" value="TreeGrafter"/>
</dbReference>
<dbReference type="InterPro" id="IPR045851">
    <property type="entry name" value="AMP-bd_C_sf"/>
</dbReference>
<dbReference type="InterPro" id="IPR020845">
    <property type="entry name" value="AMP-binding_CS"/>
</dbReference>
<dbReference type="GO" id="GO:0031177">
    <property type="term" value="F:phosphopantetheine binding"/>
    <property type="evidence" value="ECO:0007669"/>
    <property type="project" value="InterPro"/>
</dbReference>
<dbReference type="Proteomes" id="UP000195437">
    <property type="component" value="Chromosome"/>
</dbReference>
<dbReference type="PROSITE" id="PS00455">
    <property type="entry name" value="AMP_BINDING"/>
    <property type="match status" value="2"/>
</dbReference>